<dbReference type="EMBL" id="FOBV01000005">
    <property type="protein sequence ID" value="SEM67037.1"/>
    <property type="molecule type" value="Genomic_DNA"/>
</dbReference>
<dbReference type="Gene3D" id="3.30.2310.20">
    <property type="entry name" value="RelE-like"/>
    <property type="match status" value="1"/>
</dbReference>
<dbReference type="RefSeq" id="WP_090000298.1">
    <property type="nucleotide sequence ID" value="NZ_FOBV01000005.1"/>
</dbReference>
<dbReference type="Pfam" id="PF05016">
    <property type="entry name" value="ParE_toxin"/>
    <property type="match status" value="1"/>
</dbReference>
<dbReference type="Proteomes" id="UP000199450">
    <property type="component" value="Unassembled WGS sequence"/>
</dbReference>
<accession>A0A1H8ABV6</accession>
<protein>
    <submittedName>
        <fullName evidence="2">ParE toxin of type II toxin-antitoxin system, parDE</fullName>
    </submittedName>
</protein>
<dbReference type="InterPro" id="IPR007712">
    <property type="entry name" value="RelE/ParE_toxin"/>
</dbReference>
<dbReference type="OrthoDB" id="595476at2"/>
<keyword evidence="3" id="KW-1185">Reference proteome</keyword>
<name>A0A1H8ABV6_9FLAO</name>
<proteinExistence type="predicted"/>
<evidence type="ECO:0000256" key="1">
    <source>
        <dbReference type="ARBA" id="ARBA00022649"/>
    </source>
</evidence>
<reference evidence="3" key="1">
    <citation type="submission" date="2016-10" db="EMBL/GenBank/DDBJ databases">
        <authorList>
            <person name="Varghese N."/>
            <person name="Submissions S."/>
        </authorList>
    </citation>
    <scope>NUCLEOTIDE SEQUENCE [LARGE SCALE GENOMIC DNA]</scope>
    <source>
        <strain evidence="3">DSM 17453</strain>
    </source>
</reference>
<dbReference type="STRING" id="295069.SAMN05421856_105190"/>
<dbReference type="AlphaFoldDB" id="A0A1H8ABV6"/>
<evidence type="ECO:0000313" key="3">
    <source>
        <dbReference type="Proteomes" id="UP000199450"/>
    </source>
</evidence>
<keyword evidence="1" id="KW-1277">Toxin-antitoxin system</keyword>
<organism evidence="2 3">
    <name type="scientific">Chryseobacterium taichungense</name>
    <dbReference type="NCBI Taxonomy" id="295069"/>
    <lineage>
        <taxon>Bacteria</taxon>
        <taxon>Pseudomonadati</taxon>
        <taxon>Bacteroidota</taxon>
        <taxon>Flavobacteriia</taxon>
        <taxon>Flavobacteriales</taxon>
        <taxon>Weeksellaceae</taxon>
        <taxon>Chryseobacterium group</taxon>
        <taxon>Chryseobacterium</taxon>
    </lineage>
</organism>
<sequence>MKKAKTVISESADFDLKEITDWYNARNKKLIWIFLKDFKEKVKYISENPLACEVRYENFRIVYLKKFPFGIHFKYDEKKNVIEIYSIFHTSRDPEKWKERK</sequence>
<dbReference type="InterPro" id="IPR035093">
    <property type="entry name" value="RelE/ParE_toxin_dom_sf"/>
</dbReference>
<gene>
    <name evidence="2" type="ORF">SAMN05421856_105190</name>
</gene>
<evidence type="ECO:0000313" key="2">
    <source>
        <dbReference type="EMBL" id="SEM67037.1"/>
    </source>
</evidence>